<gene>
    <name evidence="5" type="ORF">QNN11_18910</name>
</gene>
<accession>A0AA95HTP2</accession>
<dbReference type="CDD" id="cd17256">
    <property type="entry name" value="RMtype1_S_EcoJA65PI-TRD1-CR1_like"/>
    <property type="match status" value="1"/>
</dbReference>
<evidence type="ECO:0000256" key="3">
    <source>
        <dbReference type="ARBA" id="ARBA00023125"/>
    </source>
</evidence>
<organism evidence="5 6">
    <name type="scientific">Phocaeicola dorei</name>
    <dbReference type="NCBI Taxonomy" id="357276"/>
    <lineage>
        <taxon>Bacteria</taxon>
        <taxon>Pseudomonadati</taxon>
        <taxon>Bacteroidota</taxon>
        <taxon>Bacteroidia</taxon>
        <taxon>Bacteroidales</taxon>
        <taxon>Bacteroidaceae</taxon>
        <taxon>Phocaeicola</taxon>
    </lineage>
</organism>
<evidence type="ECO:0000256" key="2">
    <source>
        <dbReference type="ARBA" id="ARBA00022747"/>
    </source>
</evidence>
<dbReference type="Gene3D" id="3.90.220.20">
    <property type="entry name" value="DNA methylase specificity domains"/>
    <property type="match status" value="2"/>
</dbReference>
<dbReference type="EC" id="3.1.21.-" evidence="5"/>
<dbReference type="PANTHER" id="PTHR43140:SF1">
    <property type="entry name" value="TYPE I RESTRICTION ENZYME ECOKI SPECIFICITY SUBUNIT"/>
    <property type="match status" value="1"/>
</dbReference>
<feature type="domain" description="Type I restriction modification DNA specificity" evidence="4">
    <location>
        <begin position="284"/>
        <end position="456"/>
    </location>
</feature>
<evidence type="ECO:0000259" key="4">
    <source>
        <dbReference type="Pfam" id="PF01420"/>
    </source>
</evidence>
<dbReference type="EMBL" id="CP126056">
    <property type="protein sequence ID" value="WHX09375.1"/>
    <property type="molecule type" value="Genomic_DNA"/>
</dbReference>
<dbReference type="REBASE" id="723569">
    <property type="entry name" value="S5.Pdo2ORF18935P"/>
</dbReference>
<sequence length="465" mass="53078">MNVNMLHINFQPKQLWIADEKLKCLIHGLELRRGFFLSFFPSDTPHYENVPFEVPESWMWTTIEEICSKIGSGSTPRGSNYSANGIPFFRSQNVYNDRLVYDDIKYISEEVHQKMKGTEVLANDLLLNITGGSLGRCAVVPADFNCGNVSQHVCIMRSVLVEPEYFHVLVLSSYFAKSMKITGSGREGLPKYNLEQMGFPLPPLTEQQRIVAEIEHWFALIDQIEQGKADLQTIIKQTKSKILDLAIHGKLVPQDPNDEPAIELLKRINPDFTPCDNGHYTQLPDGWCVVTLKDLCENINGLWKGKKEPFVNVGVIRNANFTKDFKLDYSNIEYIDVEQRTFAKRHLENGDLIVEKSGGSDNNPVGRTILYEGKSGVFSFSNFTMALRTRNNDIVLSKFLYYYILAKYQKGDMRLMQTQTTGLRNLILDKFLSMPIHLPPLSEQKRIIDRIETIFTSLDMIMGSL</sequence>
<evidence type="ECO:0000313" key="6">
    <source>
        <dbReference type="Proteomes" id="UP001177934"/>
    </source>
</evidence>
<keyword evidence="5" id="KW-0255">Endonuclease</keyword>
<dbReference type="GO" id="GO:0003677">
    <property type="term" value="F:DNA binding"/>
    <property type="evidence" value="ECO:0007669"/>
    <property type="project" value="UniProtKB-KW"/>
</dbReference>
<keyword evidence="2" id="KW-0680">Restriction system</keyword>
<dbReference type="Proteomes" id="UP001177934">
    <property type="component" value="Chromosome"/>
</dbReference>
<proteinExistence type="inferred from homology"/>
<dbReference type="Pfam" id="PF01420">
    <property type="entry name" value="Methylase_S"/>
    <property type="match status" value="2"/>
</dbReference>
<dbReference type="InterPro" id="IPR000055">
    <property type="entry name" value="Restrct_endonuc_typeI_TRD"/>
</dbReference>
<feature type="domain" description="Type I restriction modification DNA specificity" evidence="4">
    <location>
        <begin position="55"/>
        <end position="227"/>
    </location>
</feature>
<evidence type="ECO:0000313" key="5">
    <source>
        <dbReference type="EMBL" id="WHX09375.1"/>
    </source>
</evidence>
<evidence type="ECO:0000256" key="1">
    <source>
        <dbReference type="ARBA" id="ARBA00010923"/>
    </source>
</evidence>
<dbReference type="SUPFAM" id="SSF116734">
    <property type="entry name" value="DNA methylase specificity domain"/>
    <property type="match status" value="2"/>
</dbReference>
<keyword evidence="5" id="KW-0540">Nuclease</keyword>
<keyword evidence="3" id="KW-0238">DNA-binding</keyword>
<keyword evidence="5" id="KW-0378">Hydrolase</keyword>
<dbReference type="PANTHER" id="PTHR43140">
    <property type="entry name" value="TYPE-1 RESTRICTION ENZYME ECOKI SPECIFICITY PROTEIN"/>
    <property type="match status" value="1"/>
</dbReference>
<protein>
    <submittedName>
        <fullName evidence="5">Restriction endonuclease subunit S</fullName>
        <ecNumber evidence="5">3.1.21.-</ecNumber>
    </submittedName>
</protein>
<comment type="similarity">
    <text evidence="1">Belongs to the type-I restriction system S methylase family.</text>
</comment>
<reference evidence="5" key="1">
    <citation type="journal article" date="2023" name="Nat. Commun.">
        <title>Identification of a novel Human Milk Oligosaccharides utilization cluster in the infant gut commensal Bacteroides dorei.</title>
        <authorList>
            <person name="Kijner S."/>
            <person name="Ennis D."/>
            <person name="Shmorak S."/>
            <person name="Florentin A."/>
            <person name="Yassour M."/>
        </authorList>
    </citation>
    <scope>NUCLEOTIDE SEQUENCE</scope>
    <source>
        <strain evidence="5">2</strain>
    </source>
</reference>
<dbReference type="AlphaFoldDB" id="A0AA95HTP2"/>
<dbReference type="InterPro" id="IPR051212">
    <property type="entry name" value="Type-I_RE_S_subunit"/>
</dbReference>
<name>A0AA95HTP2_9BACT</name>
<dbReference type="GO" id="GO:0009307">
    <property type="term" value="P:DNA restriction-modification system"/>
    <property type="evidence" value="ECO:0007669"/>
    <property type="project" value="UniProtKB-KW"/>
</dbReference>
<dbReference type="InterPro" id="IPR044946">
    <property type="entry name" value="Restrct_endonuc_typeI_TRD_sf"/>
</dbReference>
<dbReference type="GO" id="GO:0016787">
    <property type="term" value="F:hydrolase activity"/>
    <property type="evidence" value="ECO:0007669"/>
    <property type="project" value="UniProtKB-KW"/>
</dbReference>
<dbReference type="GO" id="GO:0004519">
    <property type="term" value="F:endonuclease activity"/>
    <property type="evidence" value="ECO:0007669"/>
    <property type="project" value="UniProtKB-KW"/>
</dbReference>